<dbReference type="EMBL" id="JBHFFA010000005">
    <property type="protein sequence ID" value="KAL2623954.1"/>
    <property type="molecule type" value="Genomic_DNA"/>
</dbReference>
<dbReference type="Proteomes" id="UP001605036">
    <property type="component" value="Unassembled WGS sequence"/>
</dbReference>
<evidence type="ECO:0000313" key="2">
    <source>
        <dbReference type="Proteomes" id="UP001605036"/>
    </source>
</evidence>
<proteinExistence type="predicted"/>
<protein>
    <submittedName>
        <fullName evidence="1">Uncharacterized protein</fullName>
    </submittedName>
</protein>
<sequence length="146" mass="17020">MLRDTEDREIIDERSILDYVHKYYADLYSQPTVSFAEIREQDAALNFVNHRVTEDDNHRLTEVPRAEELSNTVKSLPLEKSPGEDGLPVEVLRELWEEIGTGCLQFIQEAWKSKRIGKYNSGAVIKLIPKNTRKEDLKNEEQTRFI</sequence>
<evidence type="ECO:0000313" key="1">
    <source>
        <dbReference type="EMBL" id="KAL2623954.1"/>
    </source>
</evidence>
<reference evidence="1 2" key="1">
    <citation type="submission" date="2024-09" db="EMBL/GenBank/DDBJ databases">
        <title>Chromosome-scale assembly of Riccia fluitans.</title>
        <authorList>
            <person name="Paukszto L."/>
            <person name="Sawicki J."/>
            <person name="Karawczyk K."/>
            <person name="Piernik-Szablinska J."/>
            <person name="Szczecinska M."/>
            <person name="Mazdziarz M."/>
        </authorList>
    </citation>
    <scope>NUCLEOTIDE SEQUENCE [LARGE SCALE GENOMIC DNA]</scope>
    <source>
        <strain evidence="1">Rf_01</strain>
        <tissue evidence="1">Aerial parts of the thallus</tissue>
    </source>
</reference>
<name>A0ABD1YB01_9MARC</name>
<comment type="caution">
    <text evidence="1">The sequence shown here is derived from an EMBL/GenBank/DDBJ whole genome shotgun (WGS) entry which is preliminary data.</text>
</comment>
<accession>A0ABD1YB01</accession>
<gene>
    <name evidence="1" type="ORF">R1flu_008199</name>
</gene>
<organism evidence="1 2">
    <name type="scientific">Riccia fluitans</name>
    <dbReference type="NCBI Taxonomy" id="41844"/>
    <lineage>
        <taxon>Eukaryota</taxon>
        <taxon>Viridiplantae</taxon>
        <taxon>Streptophyta</taxon>
        <taxon>Embryophyta</taxon>
        <taxon>Marchantiophyta</taxon>
        <taxon>Marchantiopsida</taxon>
        <taxon>Marchantiidae</taxon>
        <taxon>Marchantiales</taxon>
        <taxon>Ricciaceae</taxon>
        <taxon>Riccia</taxon>
    </lineage>
</organism>
<keyword evidence="2" id="KW-1185">Reference proteome</keyword>
<dbReference type="AlphaFoldDB" id="A0ABD1YB01"/>